<accession>A0A4V3D423</accession>
<gene>
    <name evidence="1" type="ORF">CLV82_0484</name>
</gene>
<dbReference type="EMBL" id="SNYI01000001">
    <property type="protein sequence ID" value="TDQ32651.1"/>
    <property type="molecule type" value="Genomic_DNA"/>
</dbReference>
<comment type="caution">
    <text evidence="1">The sequence shown here is derived from an EMBL/GenBank/DDBJ whole genome shotgun (WGS) entry which is preliminary data.</text>
</comment>
<dbReference type="AlphaFoldDB" id="A0A4V3D423"/>
<dbReference type="Proteomes" id="UP000295468">
    <property type="component" value="Unassembled WGS sequence"/>
</dbReference>
<name>A0A4V3D423_9FLAO</name>
<evidence type="ECO:0000313" key="1">
    <source>
        <dbReference type="EMBL" id="TDQ32651.1"/>
    </source>
</evidence>
<organism evidence="1 2">
    <name type="scientific">Zeaxanthinibacter enoshimensis</name>
    <dbReference type="NCBI Taxonomy" id="392009"/>
    <lineage>
        <taxon>Bacteria</taxon>
        <taxon>Pseudomonadati</taxon>
        <taxon>Bacteroidota</taxon>
        <taxon>Flavobacteriia</taxon>
        <taxon>Flavobacteriales</taxon>
        <taxon>Flavobacteriaceae</taxon>
        <taxon>Zeaxanthinibacter</taxon>
    </lineage>
</organism>
<dbReference type="PROSITE" id="PS51257">
    <property type="entry name" value="PROKAR_LIPOPROTEIN"/>
    <property type="match status" value="1"/>
</dbReference>
<protein>
    <submittedName>
        <fullName evidence="1">Uncharacterized protein</fullName>
    </submittedName>
</protein>
<evidence type="ECO:0000313" key="2">
    <source>
        <dbReference type="Proteomes" id="UP000295468"/>
    </source>
</evidence>
<keyword evidence="2" id="KW-1185">Reference proteome</keyword>
<proteinExistence type="predicted"/>
<dbReference type="OrthoDB" id="9815705at2"/>
<dbReference type="RefSeq" id="WP_133642695.1">
    <property type="nucleotide sequence ID" value="NZ_JBFIMA010000270.1"/>
</dbReference>
<reference evidence="1 2" key="1">
    <citation type="submission" date="2019-03" db="EMBL/GenBank/DDBJ databases">
        <title>Genomic Encyclopedia of Archaeal and Bacterial Type Strains, Phase II (KMG-II): from individual species to whole genera.</title>
        <authorList>
            <person name="Goeker M."/>
        </authorList>
    </citation>
    <scope>NUCLEOTIDE SEQUENCE [LARGE SCALE GENOMIC DNA]</scope>
    <source>
        <strain evidence="1 2">DSM 18435</strain>
    </source>
</reference>
<sequence length="185" mass="21917">MNSRQFLVMICLMLLSVSCYIFFIRGIVVPEEEDFSEVISTASVTEEEQTEIDMYLDKFYRDCNNAGLFPVRPPKIVIAFANFDNYKGTTHMHGFSLGFQQDDFIEIYINRTSWAKFNKQQRYYLMYHELAHDVLNLDDLEEDPQYYKHLMYPVISAYDQLSMDDFIENSRASFEELAAEQTFYQ</sequence>